<dbReference type="AlphaFoldDB" id="A0A9P8VD63"/>
<dbReference type="Pfam" id="PF21762">
    <property type="entry name" value="DEDDh_C"/>
    <property type="match status" value="1"/>
</dbReference>
<accession>A0A9P8VD63</accession>
<comment type="caution">
    <text evidence="3">The sequence shown here is derived from an EMBL/GenBank/DDBJ whole genome shotgun (WGS) entry which is preliminary data.</text>
</comment>
<sequence length="457" mass="50639">MSSVPRNPTKPGTSGALLGGSSSASHNVSGAVGSSKVGPLGVASPPEALKRVKKLPEFGENDWRTPTELFGRLYHPDKLANGIDFICTKPMFPEDEAVTMQETPIPSLSSIRRLLGLHPHSPDPNVVPTLTDDYVFVALDFEGLCRDALWEGPSQYHYRATPPSEIGVCAWVPSAVMTARTKIMAKDPFTGKMERTTQRPGLYSEDRGRNWWQTLSTFHIIPAEFVSHINHECPDSPAQPKCNAFGKREYPALAHVPHRLASIIDSKRKENRSGPLRKVIFLGWDIAMERQCLAVLGFTWKPEYEFWDLQEACRPSKLPIFTDVLQAGLRPAAKLQPAAKPALKMVLPTLGLSYHDVVHGSILDSAANDANFEMQALLAVLYIPDNTMQRWIFETTKRNTDLEAVLVENPVAFTTLPPAWSKSQLDLQDRPEAAASDRQPKLGRTVYGVETGDERLL</sequence>
<dbReference type="InterPro" id="IPR048519">
    <property type="entry name" value="Gfd2/YDR514C-like_C"/>
</dbReference>
<evidence type="ECO:0000313" key="4">
    <source>
        <dbReference type="Proteomes" id="UP000770015"/>
    </source>
</evidence>
<name>A0A9P8VD63_9PEZI</name>
<evidence type="ECO:0000259" key="2">
    <source>
        <dbReference type="Pfam" id="PF21762"/>
    </source>
</evidence>
<feature type="compositionally biased region" description="Polar residues" evidence="1">
    <location>
        <begin position="1"/>
        <end position="12"/>
    </location>
</feature>
<feature type="compositionally biased region" description="Low complexity" evidence="1">
    <location>
        <begin position="14"/>
        <end position="25"/>
    </location>
</feature>
<keyword evidence="4" id="KW-1185">Reference proteome</keyword>
<reference evidence="3" key="1">
    <citation type="journal article" date="2021" name="Nat. Commun.">
        <title>Genetic determinants of endophytism in the Arabidopsis root mycobiome.</title>
        <authorList>
            <person name="Mesny F."/>
            <person name="Miyauchi S."/>
            <person name="Thiergart T."/>
            <person name="Pickel B."/>
            <person name="Atanasova L."/>
            <person name="Karlsson M."/>
            <person name="Huettel B."/>
            <person name="Barry K.W."/>
            <person name="Haridas S."/>
            <person name="Chen C."/>
            <person name="Bauer D."/>
            <person name="Andreopoulos W."/>
            <person name="Pangilinan J."/>
            <person name="LaButti K."/>
            <person name="Riley R."/>
            <person name="Lipzen A."/>
            <person name="Clum A."/>
            <person name="Drula E."/>
            <person name="Henrissat B."/>
            <person name="Kohler A."/>
            <person name="Grigoriev I.V."/>
            <person name="Martin F.M."/>
            <person name="Hacquard S."/>
        </authorList>
    </citation>
    <scope>NUCLEOTIDE SEQUENCE</scope>
    <source>
        <strain evidence="3">MPI-SDFR-AT-0117</strain>
    </source>
</reference>
<dbReference type="Proteomes" id="UP000770015">
    <property type="component" value="Unassembled WGS sequence"/>
</dbReference>
<evidence type="ECO:0000256" key="1">
    <source>
        <dbReference type="SAM" id="MobiDB-lite"/>
    </source>
</evidence>
<evidence type="ECO:0000313" key="3">
    <source>
        <dbReference type="EMBL" id="KAH6687433.1"/>
    </source>
</evidence>
<feature type="region of interest" description="Disordered" evidence="1">
    <location>
        <begin position="1"/>
        <end position="43"/>
    </location>
</feature>
<dbReference type="EMBL" id="JAGSXJ010000011">
    <property type="protein sequence ID" value="KAH6687433.1"/>
    <property type="molecule type" value="Genomic_DNA"/>
</dbReference>
<protein>
    <recommendedName>
        <fullName evidence="2">Gfd2/YDR514C-like C-terminal domain-containing protein</fullName>
    </recommendedName>
</protein>
<feature type="region of interest" description="Disordered" evidence="1">
    <location>
        <begin position="424"/>
        <end position="443"/>
    </location>
</feature>
<proteinExistence type="predicted"/>
<gene>
    <name evidence="3" type="ORF">F5X68DRAFT_275917</name>
</gene>
<organism evidence="3 4">
    <name type="scientific">Plectosphaerella plurivora</name>
    <dbReference type="NCBI Taxonomy" id="936078"/>
    <lineage>
        <taxon>Eukaryota</taxon>
        <taxon>Fungi</taxon>
        <taxon>Dikarya</taxon>
        <taxon>Ascomycota</taxon>
        <taxon>Pezizomycotina</taxon>
        <taxon>Sordariomycetes</taxon>
        <taxon>Hypocreomycetidae</taxon>
        <taxon>Glomerellales</taxon>
        <taxon>Plectosphaerellaceae</taxon>
        <taxon>Plectosphaerella</taxon>
    </lineage>
</organism>
<feature type="domain" description="Gfd2/YDR514C-like C-terminal" evidence="2">
    <location>
        <begin position="201"/>
        <end position="379"/>
    </location>
</feature>